<dbReference type="Proteomes" id="UP001431783">
    <property type="component" value="Unassembled WGS sequence"/>
</dbReference>
<comment type="caution">
    <text evidence="2">The sequence shown here is derived from an EMBL/GenBank/DDBJ whole genome shotgun (WGS) entry which is preliminary data.</text>
</comment>
<proteinExistence type="predicted"/>
<reference evidence="2 3" key="1">
    <citation type="submission" date="2023-03" db="EMBL/GenBank/DDBJ databases">
        <title>Genome insight into feeding habits of ladybird beetles.</title>
        <authorList>
            <person name="Li H.-S."/>
            <person name="Huang Y.-H."/>
            <person name="Pang H."/>
        </authorList>
    </citation>
    <scope>NUCLEOTIDE SEQUENCE [LARGE SCALE GENOMIC DNA]</scope>
    <source>
        <strain evidence="2">SYSU_2023b</strain>
        <tissue evidence="2">Whole body</tissue>
    </source>
</reference>
<feature type="chain" id="PRO_5043878497" evidence="1">
    <location>
        <begin position="19"/>
        <end position="115"/>
    </location>
</feature>
<protein>
    <submittedName>
        <fullName evidence="2">Uncharacterized protein</fullName>
    </submittedName>
</protein>
<dbReference type="InterPro" id="IPR012464">
    <property type="entry name" value="DUF1676"/>
</dbReference>
<evidence type="ECO:0000313" key="3">
    <source>
        <dbReference type="Proteomes" id="UP001431783"/>
    </source>
</evidence>
<keyword evidence="3" id="KW-1185">Reference proteome</keyword>
<accession>A0AAW1U8R3</accession>
<sequence>MFVKISVILLFAVYFCACESLYDDCRDSYQCVEKRLVRFVDDLDEKSNISILGDFITLSRNQEQFQSNSGESFLERCARFLTNRELRFKLSSDAAKGLIEGIVDSNISFEKTEIF</sequence>
<dbReference type="AlphaFoldDB" id="A0AAW1U8R3"/>
<evidence type="ECO:0000313" key="2">
    <source>
        <dbReference type="EMBL" id="KAK9879986.1"/>
    </source>
</evidence>
<dbReference type="EMBL" id="JARQZJ010000063">
    <property type="protein sequence ID" value="KAK9879986.1"/>
    <property type="molecule type" value="Genomic_DNA"/>
</dbReference>
<organism evidence="2 3">
    <name type="scientific">Henosepilachna vigintioctopunctata</name>
    <dbReference type="NCBI Taxonomy" id="420089"/>
    <lineage>
        <taxon>Eukaryota</taxon>
        <taxon>Metazoa</taxon>
        <taxon>Ecdysozoa</taxon>
        <taxon>Arthropoda</taxon>
        <taxon>Hexapoda</taxon>
        <taxon>Insecta</taxon>
        <taxon>Pterygota</taxon>
        <taxon>Neoptera</taxon>
        <taxon>Endopterygota</taxon>
        <taxon>Coleoptera</taxon>
        <taxon>Polyphaga</taxon>
        <taxon>Cucujiformia</taxon>
        <taxon>Coccinelloidea</taxon>
        <taxon>Coccinellidae</taxon>
        <taxon>Epilachninae</taxon>
        <taxon>Epilachnini</taxon>
        <taxon>Henosepilachna</taxon>
    </lineage>
</organism>
<feature type="signal peptide" evidence="1">
    <location>
        <begin position="1"/>
        <end position="18"/>
    </location>
</feature>
<gene>
    <name evidence="2" type="ORF">WA026_008495</name>
</gene>
<name>A0AAW1U8R3_9CUCU</name>
<dbReference type="Pfam" id="PF07898">
    <property type="entry name" value="DUF1676"/>
    <property type="match status" value="1"/>
</dbReference>
<keyword evidence="1" id="KW-0732">Signal</keyword>
<evidence type="ECO:0000256" key="1">
    <source>
        <dbReference type="SAM" id="SignalP"/>
    </source>
</evidence>